<organism evidence="2 3">
    <name type="scientific">Saccharothrix tamanrassetensis</name>
    <dbReference type="NCBI Taxonomy" id="1051531"/>
    <lineage>
        <taxon>Bacteria</taxon>
        <taxon>Bacillati</taxon>
        <taxon>Actinomycetota</taxon>
        <taxon>Actinomycetes</taxon>
        <taxon>Pseudonocardiales</taxon>
        <taxon>Pseudonocardiaceae</taxon>
        <taxon>Saccharothrix</taxon>
    </lineage>
</organism>
<dbReference type="AlphaFoldDB" id="A0A841CY71"/>
<name>A0A841CY71_9PSEU</name>
<evidence type="ECO:0000313" key="2">
    <source>
        <dbReference type="EMBL" id="MBB5960286.1"/>
    </source>
</evidence>
<protein>
    <recommendedName>
        <fullName evidence="4">Transposase</fullName>
    </recommendedName>
</protein>
<dbReference type="EMBL" id="JACHJN010000015">
    <property type="protein sequence ID" value="MBB5960286.1"/>
    <property type="molecule type" value="Genomic_DNA"/>
</dbReference>
<keyword evidence="3" id="KW-1185">Reference proteome</keyword>
<sequence length="84" mass="9275">MITVVASGLPGLDHVRLCGSGMTCRRRLRDRNGAGVWFRLHELLPAELHSAGRLDRDRAVIDTSHVRAARRGPQAGRARSTTVY</sequence>
<reference evidence="2 3" key="1">
    <citation type="submission" date="2020-08" db="EMBL/GenBank/DDBJ databases">
        <title>Genomic Encyclopedia of Type Strains, Phase III (KMG-III): the genomes of soil and plant-associated and newly described type strains.</title>
        <authorList>
            <person name="Whitman W."/>
        </authorList>
    </citation>
    <scope>NUCLEOTIDE SEQUENCE [LARGE SCALE GENOMIC DNA]</scope>
    <source>
        <strain evidence="2 3">CECT 8640</strain>
    </source>
</reference>
<evidence type="ECO:0000313" key="3">
    <source>
        <dbReference type="Proteomes" id="UP000547510"/>
    </source>
</evidence>
<proteinExistence type="predicted"/>
<dbReference type="RefSeq" id="WP_184698374.1">
    <property type="nucleotide sequence ID" value="NZ_JACHJN010000015.1"/>
</dbReference>
<feature type="compositionally biased region" description="Low complexity" evidence="1">
    <location>
        <begin position="71"/>
        <end position="84"/>
    </location>
</feature>
<evidence type="ECO:0000256" key="1">
    <source>
        <dbReference type="SAM" id="MobiDB-lite"/>
    </source>
</evidence>
<evidence type="ECO:0008006" key="4">
    <source>
        <dbReference type="Google" id="ProtNLM"/>
    </source>
</evidence>
<comment type="caution">
    <text evidence="2">The sequence shown here is derived from an EMBL/GenBank/DDBJ whole genome shotgun (WGS) entry which is preliminary data.</text>
</comment>
<gene>
    <name evidence="2" type="ORF">FHS29_006909</name>
</gene>
<feature type="region of interest" description="Disordered" evidence="1">
    <location>
        <begin position="65"/>
        <end position="84"/>
    </location>
</feature>
<dbReference type="Proteomes" id="UP000547510">
    <property type="component" value="Unassembled WGS sequence"/>
</dbReference>
<accession>A0A841CY71</accession>